<dbReference type="SMART" id="SM00184">
    <property type="entry name" value="RING"/>
    <property type="match status" value="1"/>
</dbReference>
<name>A0A699KR35_TANCI</name>
<comment type="caution">
    <text evidence="1">The sequence shown here is derived from an EMBL/GenBank/DDBJ whole genome shotgun (WGS) entry which is preliminary data.</text>
</comment>
<evidence type="ECO:0000313" key="1">
    <source>
        <dbReference type="EMBL" id="GFB07246.1"/>
    </source>
</evidence>
<organism evidence="1">
    <name type="scientific">Tanacetum cinerariifolium</name>
    <name type="common">Dalmatian daisy</name>
    <name type="synonym">Chrysanthemum cinerariifolium</name>
    <dbReference type="NCBI Taxonomy" id="118510"/>
    <lineage>
        <taxon>Eukaryota</taxon>
        <taxon>Viridiplantae</taxon>
        <taxon>Streptophyta</taxon>
        <taxon>Embryophyta</taxon>
        <taxon>Tracheophyta</taxon>
        <taxon>Spermatophyta</taxon>
        <taxon>Magnoliopsida</taxon>
        <taxon>eudicotyledons</taxon>
        <taxon>Gunneridae</taxon>
        <taxon>Pentapetalae</taxon>
        <taxon>asterids</taxon>
        <taxon>campanulids</taxon>
        <taxon>Asterales</taxon>
        <taxon>Asteraceae</taxon>
        <taxon>Asteroideae</taxon>
        <taxon>Anthemideae</taxon>
        <taxon>Anthemidinae</taxon>
        <taxon>Tanacetum</taxon>
    </lineage>
</organism>
<reference evidence="1" key="1">
    <citation type="journal article" date="2019" name="Sci. Rep.">
        <title>Draft genome of Tanacetum cinerariifolium, the natural source of mosquito coil.</title>
        <authorList>
            <person name="Yamashiro T."/>
            <person name="Shiraishi A."/>
            <person name="Satake H."/>
            <person name="Nakayama K."/>
        </authorList>
    </citation>
    <scope>NUCLEOTIDE SEQUENCE</scope>
</reference>
<proteinExistence type="predicted"/>
<dbReference type="Gene3D" id="3.30.40.10">
    <property type="entry name" value="Zinc/RING finger domain, C3HC4 (zinc finger)"/>
    <property type="match status" value="1"/>
</dbReference>
<accession>A0A699KR35</accession>
<dbReference type="AlphaFoldDB" id="A0A699KR35"/>
<dbReference type="InterPro" id="IPR013083">
    <property type="entry name" value="Znf_RING/FYVE/PHD"/>
</dbReference>
<dbReference type="SUPFAM" id="SSF57850">
    <property type="entry name" value="RING/U-box"/>
    <property type="match status" value="1"/>
</dbReference>
<dbReference type="EMBL" id="BKCJ010546064">
    <property type="protein sequence ID" value="GFB07246.1"/>
    <property type="molecule type" value="Genomic_DNA"/>
</dbReference>
<dbReference type="InterPro" id="IPR001841">
    <property type="entry name" value="Znf_RING"/>
</dbReference>
<protein>
    <submittedName>
        <fullName evidence="1">Uncharacterized protein</fullName>
    </submittedName>
</protein>
<sequence length="161" mass="18285">MSSLGILLPNSDTFIIVGDDDEHAGKIMVLDNKDLTVTVFDDIKSLMNDDDDWRSYASYRMLFTMKNGLVDTVSVSNSSGELLDHDEYNEESLMSIARFIVWYQNLPPIIGKEGEECAICYKPDLEIASFQCKHSCHYGCLEDKECPVCQDGEKFLVMYKI</sequence>
<gene>
    <name evidence="1" type="ORF">Tci_679217</name>
</gene>